<organism evidence="2 3">
    <name type="scientific">Chloebia gouldiae</name>
    <name type="common">Gouldian finch</name>
    <name type="synonym">Erythrura gouldiae</name>
    <dbReference type="NCBI Taxonomy" id="44316"/>
    <lineage>
        <taxon>Eukaryota</taxon>
        <taxon>Metazoa</taxon>
        <taxon>Chordata</taxon>
        <taxon>Craniata</taxon>
        <taxon>Vertebrata</taxon>
        <taxon>Euteleostomi</taxon>
        <taxon>Archelosauria</taxon>
        <taxon>Archosauria</taxon>
        <taxon>Dinosauria</taxon>
        <taxon>Saurischia</taxon>
        <taxon>Theropoda</taxon>
        <taxon>Coelurosauria</taxon>
        <taxon>Aves</taxon>
        <taxon>Neognathae</taxon>
        <taxon>Neoaves</taxon>
        <taxon>Telluraves</taxon>
        <taxon>Australaves</taxon>
        <taxon>Passeriformes</taxon>
        <taxon>Passeroidea</taxon>
        <taxon>Passeridae</taxon>
        <taxon>Chloebia</taxon>
    </lineage>
</organism>
<evidence type="ECO:0000256" key="1">
    <source>
        <dbReference type="SAM" id="MobiDB-lite"/>
    </source>
</evidence>
<dbReference type="EMBL" id="QUSF01000300">
    <property type="protein sequence ID" value="RLV83704.1"/>
    <property type="molecule type" value="Genomic_DNA"/>
</dbReference>
<reference evidence="2 3" key="1">
    <citation type="journal article" date="2018" name="Proc. R. Soc. B">
        <title>A non-coding region near Follistatin controls head colour polymorphism in the Gouldian finch.</title>
        <authorList>
            <person name="Toomey M.B."/>
            <person name="Marques C.I."/>
            <person name="Andrade P."/>
            <person name="Araujo P.M."/>
            <person name="Sabatino S."/>
            <person name="Gazda M.A."/>
            <person name="Afonso S."/>
            <person name="Lopes R.J."/>
            <person name="Corbo J.C."/>
            <person name="Carneiro M."/>
        </authorList>
    </citation>
    <scope>NUCLEOTIDE SEQUENCE [LARGE SCALE GENOMIC DNA]</scope>
    <source>
        <strain evidence="2">Red01</strain>
        <tissue evidence="2">Muscle</tissue>
    </source>
</reference>
<dbReference type="Proteomes" id="UP000276834">
    <property type="component" value="Unassembled WGS sequence"/>
</dbReference>
<protein>
    <submittedName>
        <fullName evidence="2">Uncharacterized protein</fullName>
    </submittedName>
</protein>
<keyword evidence="3" id="KW-1185">Reference proteome</keyword>
<accession>A0A3L8RSI1</accession>
<evidence type="ECO:0000313" key="3">
    <source>
        <dbReference type="Proteomes" id="UP000276834"/>
    </source>
</evidence>
<name>A0A3L8RSI1_CHLGU</name>
<gene>
    <name evidence="2" type="ORF">DV515_00016394</name>
</gene>
<evidence type="ECO:0000313" key="2">
    <source>
        <dbReference type="EMBL" id="RLV83704.1"/>
    </source>
</evidence>
<comment type="caution">
    <text evidence="2">The sequence shown here is derived from an EMBL/GenBank/DDBJ whole genome shotgun (WGS) entry which is preliminary data.</text>
</comment>
<feature type="region of interest" description="Disordered" evidence="1">
    <location>
        <begin position="44"/>
        <end position="203"/>
    </location>
</feature>
<dbReference type="AlphaFoldDB" id="A0A3L8RSI1"/>
<sequence>MAHPWVARPRMAHSRVAHPWVARPRVAHSEVAHSEVAHSEVALPRVALPRVARSRRPRGQQEDTAAAHPTTGRAVETSESRETLEQPCPSRDGEAGACPESPNDPESLPRPPRCSSQASPKMETEQRAPGVVPGSCCDATSRAPAARTSLEKPLLQPGEGNILPEGRPSSTSCGIRCEGEAGSARPTGRHCRLGDSASQVPPV</sequence>
<proteinExistence type="predicted"/>
<feature type="non-terminal residue" evidence="2">
    <location>
        <position position="203"/>
    </location>
</feature>